<sequence length="96" mass="10961">MIIYKDIVTGDEMFSDAFPVKEVHDGFMYEVEGKRVCRTEQIDDNLLGANPSAEEMCEGNDAATSSGIDIILNHKLVQTNFDKKQYVSYIKEYMKK</sequence>
<dbReference type="PANTHER" id="PTHR11991">
    <property type="entry name" value="TRANSLATIONALLY CONTROLLED TUMOR PROTEIN-RELATED"/>
    <property type="match status" value="1"/>
</dbReference>
<proteinExistence type="inferred from homology"/>
<evidence type="ECO:0000259" key="2">
    <source>
        <dbReference type="PROSITE" id="PS51797"/>
    </source>
</evidence>
<dbReference type="InterPro" id="IPR018105">
    <property type="entry name" value="Translational_control_tumour_p"/>
</dbReference>
<name>A0A9N7UJC6_PLEPL</name>
<comment type="caution">
    <text evidence="3">The sequence shown here is derived from an EMBL/GenBank/DDBJ whole genome shotgun (WGS) entry which is preliminary data.</text>
</comment>
<reference evidence="3" key="1">
    <citation type="submission" date="2020-03" db="EMBL/GenBank/DDBJ databases">
        <authorList>
            <person name="Weist P."/>
        </authorList>
    </citation>
    <scope>NUCLEOTIDE SEQUENCE</scope>
</reference>
<dbReference type="GO" id="GO:0005509">
    <property type="term" value="F:calcium ion binding"/>
    <property type="evidence" value="ECO:0007669"/>
    <property type="project" value="TreeGrafter"/>
</dbReference>
<comment type="similarity">
    <text evidence="1">Belongs to the TCTP family.</text>
</comment>
<dbReference type="InterPro" id="IPR034737">
    <property type="entry name" value="TCTP"/>
</dbReference>
<dbReference type="EMBL" id="CADEAL010001373">
    <property type="protein sequence ID" value="CAB1431800.1"/>
    <property type="molecule type" value="Genomic_DNA"/>
</dbReference>
<evidence type="ECO:0000313" key="3">
    <source>
        <dbReference type="EMBL" id="CAB1431800.1"/>
    </source>
</evidence>
<protein>
    <recommendedName>
        <fullName evidence="2">TCTP domain-containing protein</fullName>
    </recommendedName>
</protein>
<dbReference type="AlphaFoldDB" id="A0A9N7UJC6"/>
<gene>
    <name evidence="3" type="ORF">PLEPLA_LOCUS19857</name>
</gene>
<dbReference type="InterPro" id="IPR011057">
    <property type="entry name" value="Mss4-like_sf"/>
</dbReference>
<dbReference type="SUPFAM" id="SSF51316">
    <property type="entry name" value="Mss4-like"/>
    <property type="match status" value="1"/>
</dbReference>
<keyword evidence="4" id="KW-1185">Reference proteome</keyword>
<dbReference type="PROSITE" id="PS51797">
    <property type="entry name" value="TCTP_3"/>
    <property type="match status" value="1"/>
</dbReference>
<organism evidence="3 4">
    <name type="scientific">Pleuronectes platessa</name>
    <name type="common">European plaice</name>
    <dbReference type="NCBI Taxonomy" id="8262"/>
    <lineage>
        <taxon>Eukaryota</taxon>
        <taxon>Metazoa</taxon>
        <taxon>Chordata</taxon>
        <taxon>Craniata</taxon>
        <taxon>Vertebrata</taxon>
        <taxon>Euteleostomi</taxon>
        <taxon>Actinopterygii</taxon>
        <taxon>Neopterygii</taxon>
        <taxon>Teleostei</taxon>
        <taxon>Neoteleostei</taxon>
        <taxon>Acanthomorphata</taxon>
        <taxon>Carangaria</taxon>
        <taxon>Pleuronectiformes</taxon>
        <taxon>Pleuronectoidei</taxon>
        <taxon>Pleuronectidae</taxon>
        <taxon>Pleuronectes</taxon>
    </lineage>
</organism>
<dbReference type="GO" id="GO:0005737">
    <property type="term" value="C:cytoplasm"/>
    <property type="evidence" value="ECO:0007669"/>
    <property type="project" value="TreeGrafter"/>
</dbReference>
<dbReference type="Pfam" id="PF00838">
    <property type="entry name" value="TCTP"/>
    <property type="match status" value="1"/>
</dbReference>
<dbReference type="PANTHER" id="PTHR11991:SF0">
    <property type="entry name" value="TRANSLATIONALLY-CONTROLLED TUMOR PROTEIN"/>
    <property type="match status" value="1"/>
</dbReference>
<evidence type="ECO:0000256" key="1">
    <source>
        <dbReference type="PROSITE-ProRule" id="PRU01133"/>
    </source>
</evidence>
<dbReference type="InterPro" id="IPR011323">
    <property type="entry name" value="Mss4/transl-control_tumour"/>
</dbReference>
<dbReference type="PRINTS" id="PR01653">
    <property type="entry name" value="TCTPROTEIN"/>
</dbReference>
<accession>A0A9N7UJC6</accession>
<dbReference type="Proteomes" id="UP001153269">
    <property type="component" value="Unassembled WGS sequence"/>
</dbReference>
<feature type="domain" description="TCTP" evidence="2">
    <location>
        <begin position="1"/>
        <end position="96"/>
    </location>
</feature>
<evidence type="ECO:0000313" key="4">
    <source>
        <dbReference type="Proteomes" id="UP001153269"/>
    </source>
</evidence>
<dbReference type="Gene3D" id="2.170.150.10">
    <property type="entry name" value="Metal Binding Protein, Guanine Nucleotide Exchange Factor, Chain A"/>
    <property type="match status" value="1"/>
</dbReference>